<dbReference type="GO" id="GO:0085020">
    <property type="term" value="P:protein K6-linked ubiquitination"/>
    <property type="evidence" value="ECO:0007669"/>
    <property type="project" value="TreeGrafter"/>
</dbReference>
<dbReference type="AlphaFoldDB" id="T0KGB9"/>
<dbReference type="SMART" id="SM00248">
    <property type="entry name" value="ANK"/>
    <property type="match status" value="5"/>
</dbReference>
<dbReference type="OrthoDB" id="341259at2759"/>
<keyword evidence="2 3" id="KW-0040">ANK repeat</keyword>
<dbReference type="PANTHER" id="PTHR24171">
    <property type="entry name" value="ANKYRIN REPEAT DOMAIN-CONTAINING PROTEIN 39-RELATED"/>
    <property type="match status" value="1"/>
</dbReference>
<evidence type="ECO:0000256" key="3">
    <source>
        <dbReference type="PROSITE-ProRule" id="PRU00023"/>
    </source>
</evidence>
<dbReference type="EMBL" id="AMYD01001137">
    <property type="protein sequence ID" value="EQB54447.1"/>
    <property type="molecule type" value="Genomic_DNA"/>
</dbReference>
<dbReference type="HOGENOM" id="CLU_039852_0_0_1"/>
<feature type="repeat" description="ANK" evidence="3">
    <location>
        <begin position="158"/>
        <end position="190"/>
    </location>
</feature>
<protein>
    <submittedName>
        <fullName evidence="4">Uncharacterized protein</fullName>
    </submittedName>
</protein>
<dbReference type="STRING" id="1237896.T0KGB9"/>
<keyword evidence="1" id="KW-0677">Repeat</keyword>
<dbReference type="Pfam" id="PF13857">
    <property type="entry name" value="Ank_5"/>
    <property type="match status" value="1"/>
</dbReference>
<comment type="caution">
    <text evidence="4">The sequence shown here is derived from an EMBL/GenBank/DDBJ whole genome shotgun (WGS) entry which is preliminary data.</text>
</comment>
<accession>T0KGB9</accession>
<feature type="repeat" description="ANK" evidence="3">
    <location>
        <begin position="364"/>
        <end position="397"/>
    </location>
</feature>
<dbReference type="Gene3D" id="1.25.40.20">
    <property type="entry name" value="Ankyrin repeat-containing domain"/>
    <property type="match status" value="2"/>
</dbReference>
<dbReference type="SUPFAM" id="SSF48403">
    <property type="entry name" value="Ankyrin repeat"/>
    <property type="match status" value="1"/>
</dbReference>
<dbReference type="Proteomes" id="UP000015530">
    <property type="component" value="Unassembled WGS sequence"/>
</dbReference>
<dbReference type="Pfam" id="PF00023">
    <property type="entry name" value="Ank"/>
    <property type="match status" value="1"/>
</dbReference>
<dbReference type="InterPro" id="IPR002110">
    <property type="entry name" value="Ankyrin_rpt"/>
</dbReference>
<evidence type="ECO:0000256" key="1">
    <source>
        <dbReference type="ARBA" id="ARBA00022737"/>
    </source>
</evidence>
<proteinExistence type="predicted"/>
<dbReference type="PROSITE" id="PS50088">
    <property type="entry name" value="ANK_REPEAT"/>
    <property type="match status" value="2"/>
</dbReference>
<organism evidence="4 5">
    <name type="scientific">Colletotrichum gloeosporioides (strain Cg-14)</name>
    <name type="common">Anthracnose fungus</name>
    <name type="synonym">Glomerella cingulata</name>
    <dbReference type="NCBI Taxonomy" id="1237896"/>
    <lineage>
        <taxon>Eukaryota</taxon>
        <taxon>Fungi</taxon>
        <taxon>Dikarya</taxon>
        <taxon>Ascomycota</taxon>
        <taxon>Pezizomycotina</taxon>
        <taxon>Sordariomycetes</taxon>
        <taxon>Hypocreomycetidae</taxon>
        <taxon>Glomerellales</taxon>
        <taxon>Glomerellaceae</taxon>
        <taxon>Colletotrichum</taxon>
        <taxon>Colletotrichum gloeosporioides species complex</taxon>
    </lineage>
</organism>
<evidence type="ECO:0000313" key="5">
    <source>
        <dbReference type="Proteomes" id="UP000015530"/>
    </source>
</evidence>
<sequence length="439" mass="49600">MQKHAPSPGSQRSRLTLLDLPVCVILMIVDEVFEHYFDDYEGYITKKSGYDMVEDIDTLRGDTYRAFDHWKDLSRMAASCKSFYNIITPILYRRDVQFNHSSALLLSAKKGNLDGIIKSIGLGHADPNIEDHTDFVEDEDPECRCYGVVDRWRQGVTSTLTALHLAAYHAHPAVVDFLLNHGADVQKRADIGPGTRPRRMYIHQQVYMFAHTTDDFDIVCNEDESSPPFGANALFFALKAGRYLPISRCWERHVVQTDTKGIRLQMAKQLIQSGTSLITRSRGEIHALHQACAYLDLDVAEFLVEELGIDPNVRDSDGNSPLHFMLMNLGDWSLKKAQREWEHMHAMFWFLVGKGADINAENYAGEKPLHLSLYRKSSIDLACLLIERGAEFDAEANSIYEGDHFSEADQRRIYAAFWGEDGQVDPFGADPDATCSQGG</sequence>
<reference evidence="5" key="1">
    <citation type="journal article" date="2013" name="Mol. Plant Microbe Interact.">
        <title>Global aspects of pacC regulation of pathogenicity genes in Colletotrichum gloeosporioides as revealed by transcriptome analysis.</title>
        <authorList>
            <person name="Alkan N."/>
            <person name="Meng X."/>
            <person name="Friedlander G."/>
            <person name="Reuveni E."/>
            <person name="Sukno S."/>
            <person name="Sherman A."/>
            <person name="Thon M."/>
            <person name="Fluhr R."/>
            <person name="Prusky D."/>
        </authorList>
    </citation>
    <scope>NUCLEOTIDE SEQUENCE [LARGE SCALE GENOMIC DNA]</scope>
    <source>
        <strain evidence="5">Cg-14</strain>
    </source>
</reference>
<dbReference type="PROSITE" id="PS50297">
    <property type="entry name" value="ANK_REP_REGION"/>
    <property type="match status" value="1"/>
</dbReference>
<gene>
    <name evidence="4" type="ORF">CGLO_05725</name>
</gene>
<evidence type="ECO:0000256" key="2">
    <source>
        <dbReference type="ARBA" id="ARBA00023043"/>
    </source>
</evidence>
<evidence type="ECO:0000313" key="4">
    <source>
        <dbReference type="EMBL" id="EQB54447.1"/>
    </source>
</evidence>
<dbReference type="PANTHER" id="PTHR24171:SF8">
    <property type="entry name" value="BRCA1-ASSOCIATED RING DOMAIN PROTEIN 1"/>
    <property type="match status" value="1"/>
</dbReference>
<dbReference type="InterPro" id="IPR036770">
    <property type="entry name" value="Ankyrin_rpt-contain_sf"/>
</dbReference>
<dbReference type="GO" id="GO:0004842">
    <property type="term" value="F:ubiquitin-protein transferase activity"/>
    <property type="evidence" value="ECO:0007669"/>
    <property type="project" value="TreeGrafter"/>
</dbReference>
<name>T0KGB9_COLGC</name>